<organism evidence="2 3">
    <name type="scientific">Paraphoma chrysanthemicola</name>
    <dbReference type="NCBI Taxonomy" id="798071"/>
    <lineage>
        <taxon>Eukaryota</taxon>
        <taxon>Fungi</taxon>
        <taxon>Dikarya</taxon>
        <taxon>Ascomycota</taxon>
        <taxon>Pezizomycotina</taxon>
        <taxon>Dothideomycetes</taxon>
        <taxon>Pleosporomycetidae</taxon>
        <taxon>Pleosporales</taxon>
        <taxon>Pleosporineae</taxon>
        <taxon>Phaeosphaeriaceae</taxon>
        <taxon>Paraphoma</taxon>
    </lineage>
</organism>
<comment type="caution">
    <text evidence="2">The sequence shown here is derived from an EMBL/GenBank/DDBJ whole genome shotgun (WGS) entry which is preliminary data.</text>
</comment>
<evidence type="ECO:0000313" key="3">
    <source>
        <dbReference type="Proteomes" id="UP000813461"/>
    </source>
</evidence>
<keyword evidence="1" id="KW-0472">Membrane</keyword>
<sequence>MSRYSTSSSDDASSRAILLPFHDVSVDEETQFEYEKGSVQKPKSNYIHWLHIIQNTIFYIFAIIGLGSTFFTFSHSLHPQDPYHVTYDSNHTAQYSQPPCYCGDSVAEARSLSCIYDELSAGWLPPHCRDDELTAEFSSLGDNPLGGWLYWADTNHTIPLTLDEVGEYADRQPENFHMSYEWHRQHCFFLWRKEHRMKARGGVFDPRSDSEHHVLHCIGILSEASKGTAAGASLVG</sequence>
<keyword evidence="3" id="KW-1185">Reference proteome</keyword>
<dbReference type="InterPro" id="IPR053008">
    <property type="entry name" value="Phomopsin_biosynth_assoc"/>
</dbReference>
<feature type="transmembrane region" description="Helical" evidence="1">
    <location>
        <begin position="52"/>
        <end position="73"/>
    </location>
</feature>
<evidence type="ECO:0000313" key="2">
    <source>
        <dbReference type="EMBL" id="KAH7087064.1"/>
    </source>
</evidence>
<dbReference type="EMBL" id="JAGMVJ010000010">
    <property type="protein sequence ID" value="KAH7087064.1"/>
    <property type="molecule type" value="Genomic_DNA"/>
</dbReference>
<dbReference type="OrthoDB" id="3501153at2759"/>
<dbReference type="Proteomes" id="UP000813461">
    <property type="component" value="Unassembled WGS sequence"/>
</dbReference>
<evidence type="ECO:0000256" key="1">
    <source>
        <dbReference type="SAM" id="Phobius"/>
    </source>
</evidence>
<reference evidence="2" key="1">
    <citation type="journal article" date="2021" name="Nat. Commun.">
        <title>Genetic determinants of endophytism in the Arabidopsis root mycobiome.</title>
        <authorList>
            <person name="Mesny F."/>
            <person name="Miyauchi S."/>
            <person name="Thiergart T."/>
            <person name="Pickel B."/>
            <person name="Atanasova L."/>
            <person name="Karlsson M."/>
            <person name="Huettel B."/>
            <person name="Barry K.W."/>
            <person name="Haridas S."/>
            <person name="Chen C."/>
            <person name="Bauer D."/>
            <person name="Andreopoulos W."/>
            <person name="Pangilinan J."/>
            <person name="LaButti K."/>
            <person name="Riley R."/>
            <person name="Lipzen A."/>
            <person name="Clum A."/>
            <person name="Drula E."/>
            <person name="Henrissat B."/>
            <person name="Kohler A."/>
            <person name="Grigoriev I.V."/>
            <person name="Martin F.M."/>
            <person name="Hacquard S."/>
        </authorList>
    </citation>
    <scope>NUCLEOTIDE SEQUENCE</scope>
    <source>
        <strain evidence="2">MPI-SDFR-AT-0120</strain>
    </source>
</reference>
<dbReference type="PANTHER" id="PTHR35896">
    <property type="entry name" value="IG-LIKE DOMAIN-CONTAINING PROTEIN"/>
    <property type="match status" value="1"/>
</dbReference>
<dbReference type="AlphaFoldDB" id="A0A8K0R7N9"/>
<keyword evidence="1" id="KW-1133">Transmembrane helix</keyword>
<keyword evidence="1" id="KW-0812">Transmembrane</keyword>
<accession>A0A8K0R7N9</accession>
<dbReference type="PANTHER" id="PTHR35896:SF3">
    <property type="entry name" value="MAJOR FACILITATOR SUPERFAMILY TRANSPORTER"/>
    <property type="match status" value="1"/>
</dbReference>
<proteinExistence type="predicted"/>
<protein>
    <submittedName>
        <fullName evidence="2">Uncharacterized protein</fullName>
    </submittedName>
</protein>
<gene>
    <name evidence="2" type="ORF">FB567DRAFT_549476</name>
</gene>
<name>A0A8K0R7N9_9PLEO</name>